<name>A0A7N0RFA6_KALFE</name>
<dbReference type="Pfam" id="PF01803">
    <property type="entry name" value="LIM_bind"/>
    <property type="match status" value="1"/>
</dbReference>
<dbReference type="EnsemblPlants" id="Kaladp0008s0546.6.v1.1">
    <property type="protein sequence ID" value="Kaladp0008s0546.6.v1.1"/>
    <property type="gene ID" value="Kaladp0008s0546.v1.1"/>
</dbReference>
<feature type="compositionally biased region" description="Low complexity" evidence="1">
    <location>
        <begin position="153"/>
        <end position="164"/>
    </location>
</feature>
<feature type="compositionally biased region" description="Low complexity" evidence="1">
    <location>
        <begin position="36"/>
        <end position="49"/>
    </location>
</feature>
<protein>
    <recommendedName>
        <fullName evidence="4">Transcriptional regulator SLK2</fullName>
    </recommendedName>
</protein>
<evidence type="ECO:0000256" key="1">
    <source>
        <dbReference type="SAM" id="MobiDB-lite"/>
    </source>
</evidence>
<dbReference type="Gramene" id="Kaladp0008s0546.1.v1.1">
    <property type="protein sequence ID" value="Kaladp0008s0546.1.v1.1"/>
    <property type="gene ID" value="Kaladp0008s0546.v1.1"/>
</dbReference>
<evidence type="ECO:0000313" key="3">
    <source>
        <dbReference type="Proteomes" id="UP000594263"/>
    </source>
</evidence>
<reference evidence="2" key="1">
    <citation type="submission" date="2021-01" db="UniProtKB">
        <authorList>
            <consortium name="EnsemblPlants"/>
        </authorList>
    </citation>
    <scope>IDENTIFICATION</scope>
</reference>
<evidence type="ECO:0000313" key="2">
    <source>
        <dbReference type="EnsemblPlants" id="Kaladp0008s0546.5.v1.1"/>
    </source>
</evidence>
<feature type="region of interest" description="Disordered" evidence="1">
    <location>
        <begin position="754"/>
        <end position="810"/>
    </location>
</feature>
<dbReference type="EnsemblPlants" id="Kaladp0008s0546.5.v1.1">
    <property type="protein sequence ID" value="Kaladp0008s0546.5.v1.1"/>
    <property type="gene ID" value="Kaladp0008s0546.v1.1"/>
</dbReference>
<dbReference type="Gramene" id="Kaladp0008s0546.6.v1.1">
    <property type="protein sequence ID" value="Kaladp0008s0546.6.v1.1"/>
    <property type="gene ID" value="Kaladp0008s0546.v1.1"/>
</dbReference>
<dbReference type="EnsemblPlants" id="Kaladp0008s0546.1.v1.1">
    <property type="protein sequence ID" value="Kaladp0008s0546.1.v1.1"/>
    <property type="gene ID" value="Kaladp0008s0546.v1.1"/>
</dbReference>
<dbReference type="InterPro" id="IPR029005">
    <property type="entry name" value="LIM-bd/SEUSS"/>
</dbReference>
<keyword evidence="3" id="KW-1185">Reference proteome</keyword>
<feature type="region of interest" description="Disordered" evidence="1">
    <location>
        <begin position="626"/>
        <end position="663"/>
    </location>
</feature>
<feature type="region of interest" description="Disordered" evidence="1">
    <location>
        <begin position="679"/>
        <end position="707"/>
    </location>
</feature>
<dbReference type="AlphaFoldDB" id="A0A7N0RFA6"/>
<feature type="compositionally biased region" description="Polar residues" evidence="1">
    <location>
        <begin position="691"/>
        <end position="707"/>
    </location>
</feature>
<feature type="compositionally biased region" description="Polar residues" evidence="1">
    <location>
        <begin position="777"/>
        <end position="792"/>
    </location>
</feature>
<dbReference type="PANTHER" id="PTHR10378">
    <property type="entry name" value="LIM DOMAIN-BINDING PROTEIN"/>
    <property type="match status" value="1"/>
</dbReference>
<feature type="region of interest" description="Disordered" evidence="1">
    <location>
        <begin position="148"/>
        <end position="192"/>
    </location>
</feature>
<dbReference type="Gramene" id="Kaladp0008s0546.5.v1.1">
    <property type="protein sequence ID" value="Kaladp0008s0546.5.v1.1"/>
    <property type="gene ID" value="Kaladp0008s0546.v1.1"/>
</dbReference>
<evidence type="ECO:0008006" key="4">
    <source>
        <dbReference type="Google" id="ProtNLM"/>
    </source>
</evidence>
<accession>A0A7N0RFA6</accession>
<dbReference type="OMA" id="SGVQQQC"/>
<feature type="region of interest" description="Disordered" evidence="1">
    <location>
        <begin position="1"/>
        <end position="20"/>
    </location>
</feature>
<feature type="compositionally biased region" description="Low complexity" evidence="1">
    <location>
        <begin position="755"/>
        <end position="776"/>
    </location>
</feature>
<dbReference type="Proteomes" id="UP000594263">
    <property type="component" value="Unplaced"/>
</dbReference>
<feature type="compositionally biased region" description="Polar residues" evidence="1">
    <location>
        <begin position="64"/>
        <end position="92"/>
    </location>
</feature>
<feature type="region of interest" description="Disordered" evidence="1">
    <location>
        <begin position="36"/>
        <end position="106"/>
    </location>
</feature>
<sequence>MRQSTEEGETSSSSGCGVQRVLRSWGEGQSLAGINSHLSSSFGNSSHSLPGTAGRPSLDPISGELSNNVLQSVGNSGPSVGASSLVTDANSGLSGGPHLQRSGSFNTDSYMRLPASPMSFSSNNISFSASSIMDGSTVVQQNSLQDLNSHGYQSQQQNQQHSSSATSGSFIPEPNSYLSQTQKKPRLDIKQEGVLPQQVMQQLLQRPDPMQMQGHNPQLQALLNQQRLRQQQQYLQSMPNLQRAHLQQQHQQQHQQMILRSQMQPQNIQPGAAVKRTYDSGICARRLMQYLYHQRQRPPDNNIVYWRKFVAEYYSPRAKKRWCLSKYENVGHHALGVFPQAAMDSWQCDICRSKSGRGFEATAEVIPRLNEIKFSSGVIDELLFLDYPHECRFPSGVMMLEYGKAVQESVYDQLRVVREGRLRIIFTQELKILSWEFCALRHEELLPRRLLAPQVNELLQVAQKCQSTIAESGSNGISQQELQTNSNKVLTAGRQLARSLDMQSLNDLGFSKRYVRCLQIAEVVNSMKDLMDFCSEQKVGPIEGLKSYPRHVNGTKLQMQQIQELEQVGGARGPPTNPPAINKMMGAHSGLKNPMINNQAINPSGTLSGPAQAALAMTNYHNLLNRQNSRTSNHPNSIPQDVSSAINNSSQIPSSVIQGQSSLAQGSMHELSVGGFPNTHLVRSFNGHNGVPQQSHPQTSQSDQALQQRMIQQLMQEMTNNGGVSQAQQPAFSGQNENNMSAAGRNKVEFVNNGSASARARPSTSASARSPSPTSSISNSQKAAPTNSSSNAGGVDSEPKVGDLPKNSHMAEEDFPDIASEFIGTGFFNQDFDGNLDFCWET</sequence>
<proteinExistence type="predicted"/>
<organism evidence="2 3">
    <name type="scientific">Kalanchoe fedtschenkoi</name>
    <name type="common">Lavender scallops</name>
    <name type="synonym">South American air plant</name>
    <dbReference type="NCBI Taxonomy" id="63787"/>
    <lineage>
        <taxon>Eukaryota</taxon>
        <taxon>Viridiplantae</taxon>
        <taxon>Streptophyta</taxon>
        <taxon>Embryophyta</taxon>
        <taxon>Tracheophyta</taxon>
        <taxon>Spermatophyta</taxon>
        <taxon>Magnoliopsida</taxon>
        <taxon>eudicotyledons</taxon>
        <taxon>Gunneridae</taxon>
        <taxon>Pentapetalae</taxon>
        <taxon>Saxifragales</taxon>
        <taxon>Crassulaceae</taxon>
        <taxon>Kalanchoe</taxon>
    </lineage>
</organism>